<proteinExistence type="predicted"/>
<feature type="domain" description="Right handed beta helix" evidence="2">
    <location>
        <begin position="103"/>
        <end position="267"/>
    </location>
</feature>
<dbReference type="Pfam" id="PF13229">
    <property type="entry name" value="Beta_helix"/>
    <property type="match status" value="1"/>
</dbReference>
<dbReference type="SUPFAM" id="SSF51126">
    <property type="entry name" value="Pectin lyase-like"/>
    <property type="match status" value="1"/>
</dbReference>
<dbReference type="Proteomes" id="UP001595533">
    <property type="component" value="Unassembled WGS sequence"/>
</dbReference>
<dbReference type="InterPro" id="IPR059226">
    <property type="entry name" value="Choice_anch_Q_dom"/>
</dbReference>
<protein>
    <submittedName>
        <fullName evidence="3">Choice-of-anchor Q domain-containing protein</fullName>
    </submittedName>
</protein>
<keyword evidence="4" id="KW-1185">Reference proteome</keyword>
<reference evidence="4" key="1">
    <citation type="journal article" date="2019" name="Int. J. Syst. Evol. Microbiol.">
        <title>The Global Catalogue of Microorganisms (GCM) 10K type strain sequencing project: providing services to taxonomists for standard genome sequencing and annotation.</title>
        <authorList>
            <consortium name="The Broad Institute Genomics Platform"/>
            <consortium name="The Broad Institute Genome Sequencing Center for Infectious Disease"/>
            <person name="Wu L."/>
            <person name="Ma J."/>
        </authorList>
    </citation>
    <scope>NUCLEOTIDE SEQUENCE [LARGE SCALE GENOMIC DNA]</scope>
    <source>
        <strain evidence="4">KCTC 42953</strain>
    </source>
</reference>
<feature type="signal peptide" evidence="1">
    <location>
        <begin position="1"/>
        <end position="20"/>
    </location>
</feature>
<evidence type="ECO:0000259" key="2">
    <source>
        <dbReference type="Pfam" id="PF13229"/>
    </source>
</evidence>
<evidence type="ECO:0000313" key="4">
    <source>
        <dbReference type="Proteomes" id="UP001595533"/>
    </source>
</evidence>
<dbReference type="RefSeq" id="WP_157892684.1">
    <property type="nucleotide sequence ID" value="NZ_JBHRTS010000002.1"/>
</dbReference>
<comment type="caution">
    <text evidence="3">The sequence shown here is derived from an EMBL/GenBank/DDBJ whole genome shotgun (WGS) entry which is preliminary data.</text>
</comment>
<sequence>MMKKLFLYGMLCGWLLPASSATFNVNTLIDGVDGNPGDGVCEITPATGDCSLRAAFNEINVLGGNHIINLGTGIHQITLTGEEDAGLSGDLDLFGAEVQISGQGSASTVIDGNDLHRVFHVFNEGNFSLTGVTVTGGRADTAAHNIGGGLLIAGGSTSAMFQDVVILDNAANAGGGMFVSGANVIMTDSLVQGNAAESLGFTNPFGPGIFVNSGIITIRNSTFTENNVGTKAIRVEGGEIYMTNSTVSGNDGGGLRTANASGSVRASTFYSTIGANVSHFSFDDTHVLFIGSSVLTTGSDQPQFNCQAGDKPTSLGHNVVNDDSCSFMATGDQENTEANLLGLANNGGAWPTHALSLGSPAIDAVPLASCVDAMGASLGEDQRGFIRPSGVTCDAGAYEMDADVLFANGFDGVL</sequence>
<accession>A0ABV7J5Q4</accession>
<evidence type="ECO:0000256" key="1">
    <source>
        <dbReference type="SAM" id="SignalP"/>
    </source>
</evidence>
<keyword evidence="1" id="KW-0732">Signal</keyword>
<dbReference type="InterPro" id="IPR011050">
    <property type="entry name" value="Pectin_lyase_fold/virulence"/>
</dbReference>
<evidence type="ECO:0000313" key="3">
    <source>
        <dbReference type="EMBL" id="MFC3193399.1"/>
    </source>
</evidence>
<organism evidence="3 4">
    <name type="scientific">Marinicella sediminis</name>
    <dbReference type="NCBI Taxonomy" id="1792834"/>
    <lineage>
        <taxon>Bacteria</taxon>
        <taxon>Pseudomonadati</taxon>
        <taxon>Pseudomonadota</taxon>
        <taxon>Gammaproteobacteria</taxon>
        <taxon>Lysobacterales</taxon>
        <taxon>Marinicellaceae</taxon>
        <taxon>Marinicella</taxon>
    </lineage>
</organism>
<name>A0ABV7J5Q4_9GAMM</name>
<dbReference type="NCBIfam" id="NF041518">
    <property type="entry name" value="choice_anch_Q"/>
    <property type="match status" value="1"/>
</dbReference>
<dbReference type="InterPro" id="IPR039448">
    <property type="entry name" value="Beta_helix"/>
</dbReference>
<feature type="chain" id="PRO_5046005553" evidence="1">
    <location>
        <begin position="21"/>
        <end position="414"/>
    </location>
</feature>
<dbReference type="EMBL" id="JBHRTS010000002">
    <property type="protein sequence ID" value="MFC3193399.1"/>
    <property type="molecule type" value="Genomic_DNA"/>
</dbReference>
<gene>
    <name evidence="3" type="ORF">ACFODZ_03980</name>
</gene>